<comment type="caution">
    <text evidence="1">The sequence shown here is derived from an EMBL/GenBank/DDBJ whole genome shotgun (WGS) entry which is preliminary data.</text>
</comment>
<sequence length="370" mass="41041">MTGRRQFIKETSLLGAVLAAAPIKSFAISHQHLRPDDETIGHNGFRYKVDKAWGKISPDSNPLLNCHEMVQDSQGRLIMVGDNTRNNILIFDKSGKLLDNWGHAYPGGHGLTLAQDDSGEDFLLIADCGWYQDKTGKFNKQQGQIVKTSVDGRFHFAIGHPLTIGIYKADEPFMPTETAVAPNGDIYVADGYGSDYIIQYNSKGQYIRHFGGHNNADNEHNLSNAHGVAVDLRDKANPRLICTSRAENCFKIFTMDGKYLERVDLPGMHICRAVIKGDNLYAGVCWSKDADGKTDWGDSGFVTILDKNNRVVSSPGGMAPMYENGILRPTLQAANPTFHHGHDVCVDEDENLYVCQWKANYTPPVKLTRV</sequence>
<keyword evidence="2" id="KW-1185">Reference proteome</keyword>
<dbReference type="Gene3D" id="2.120.10.30">
    <property type="entry name" value="TolB, C-terminal domain"/>
    <property type="match status" value="1"/>
</dbReference>
<dbReference type="SUPFAM" id="SSF101898">
    <property type="entry name" value="NHL repeat"/>
    <property type="match status" value="1"/>
</dbReference>
<proteinExistence type="predicted"/>
<organism evidence="1 2">
    <name type="scientific">Persicitalea jodogahamensis</name>
    <dbReference type="NCBI Taxonomy" id="402147"/>
    <lineage>
        <taxon>Bacteria</taxon>
        <taxon>Pseudomonadati</taxon>
        <taxon>Bacteroidota</taxon>
        <taxon>Cytophagia</taxon>
        <taxon>Cytophagales</taxon>
        <taxon>Spirosomataceae</taxon>
        <taxon>Persicitalea</taxon>
    </lineage>
</organism>
<evidence type="ECO:0000313" key="1">
    <source>
        <dbReference type="EMBL" id="GHB63544.1"/>
    </source>
</evidence>
<dbReference type="PANTHER" id="PTHR24104">
    <property type="entry name" value="E3 UBIQUITIN-PROTEIN LIGASE NHLRC1-RELATED"/>
    <property type="match status" value="1"/>
</dbReference>
<dbReference type="InterPro" id="IPR050952">
    <property type="entry name" value="TRIM-NHL_E3_ligases"/>
</dbReference>
<dbReference type="InterPro" id="IPR006311">
    <property type="entry name" value="TAT_signal"/>
</dbReference>
<reference evidence="1 2" key="1">
    <citation type="journal article" date="2014" name="Int. J. Syst. Evol. Microbiol.">
        <title>Complete genome sequence of Corynebacterium casei LMG S-19264T (=DSM 44701T), isolated from a smear-ripened cheese.</title>
        <authorList>
            <consortium name="US DOE Joint Genome Institute (JGI-PGF)"/>
            <person name="Walter F."/>
            <person name="Albersmeier A."/>
            <person name="Kalinowski J."/>
            <person name="Ruckert C."/>
        </authorList>
    </citation>
    <scope>NUCLEOTIDE SEQUENCE [LARGE SCALE GENOMIC DNA]</scope>
    <source>
        <strain evidence="1 2">KCTC 12866</strain>
    </source>
</reference>
<dbReference type="PANTHER" id="PTHR24104:SF25">
    <property type="entry name" value="PROTEIN LIN-41"/>
    <property type="match status" value="1"/>
</dbReference>
<dbReference type="GO" id="GO:0004497">
    <property type="term" value="F:monooxygenase activity"/>
    <property type="evidence" value="ECO:0007669"/>
    <property type="project" value="UniProtKB-KW"/>
</dbReference>
<dbReference type="PROSITE" id="PS51318">
    <property type="entry name" value="TAT"/>
    <property type="match status" value="1"/>
</dbReference>
<dbReference type="Proteomes" id="UP000598271">
    <property type="component" value="Unassembled WGS sequence"/>
</dbReference>
<dbReference type="EMBL" id="BMXF01000001">
    <property type="protein sequence ID" value="GHB63544.1"/>
    <property type="molecule type" value="Genomic_DNA"/>
</dbReference>
<dbReference type="GO" id="GO:0008270">
    <property type="term" value="F:zinc ion binding"/>
    <property type="evidence" value="ECO:0007669"/>
    <property type="project" value="UniProtKB-KW"/>
</dbReference>
<gene>
    <name evidence="1" type="primary">pam</name>
    <name evidence="1" type="ORF">GCM10007390_16730</name>
</gene>
<protein>
    <submittedName>
        <fullName evidence="1">Peptidylglycine monooxygenase</fullName>
    </submittedName>
</protein>
<name>A0A8J3D809_9BACT</name>
<dbReference type="InterPro" id="IPR011042">
    <property type="entry name" value="6-blade_b-propeller_TolB-like"/>
</dbReference>
<keyword evidence="1" id="KW-0503">Monooxygenase</keyword>
<accession>A0A8J3D809</accession>
<dbReference type="AlphaFoldDB" id="A0A8J3D809"/>
<keyword evidence="1" id="KW-0560">Oxidoreductase</keyword>
<evidence type="ECO:0000313" key="2">
    <source>
        <dbReference type="Proteomes" id="UP000598271"/>
    </source>
</evidence>
<dbReference type="RefSeq" id="WP_189563853.1">
    <property type="nucleotide sequence ID" value="NZ_BMXF01000001.1"/>
</dbReference>